<dbReference type="OrthoDB" id="31129at2759"/>
<comment type="caution">
    <text evidence="3">The sequence shown here is derived from an EMBL/GenBank/DDBJ whole genome shotgun (WGS) entry which is preliminary data.</text>
</comment>
<sequence>MVQFQIPSFMAVIVYNNEIVWSKSYGKVNPLNSTSPDLSIENHIRIGSITKVFTDMMMYQLRDEGLIESLDDEFIKYFPEFQIKNIYNTNRTITLRQLASHQSGLPRELPCQKDQYATVNCTVDAVFQKLANQYLLLPQYSTTHYSNLGVSLLGRALSKASGIEYEDYIQQYILEPLGMYNTTFNYTNIRDSLAVGLQTNSDGDYYQPPIYPLGWGTPAGGLFSNGIDMSKLMIYLLNDNILPDTSNNIPNILDPSTLNEAFMPVNLVNGGSSSYGTPFEMYYNDDNQVWMRDKMGIELGYISNMALVREYKLGVYFASMFGITSTDLFTGEAMNILLPVYQFLLLSKSKPLEIYTIKNSQIFVGTYSYKGTIVEIKEAYENPNELIINSGSTTYNLLPFDNVSSEPLILRIELSFPNNYWNNCKNVVDGKNFEFIYCTLNDNNNSGSNSNSSDNNQCSQINYLGQDLYRQ</sequence>
<dbReference type="Proteomes" id="UP000076078">
    <property type="component" value="Unassembled WGS sequence"/>
</dbReference>
<evidence type="ECO:0000259" key="2">
    <source>
        <dbReference type="Pfam" id="PF00144"/>
    </source>
</evidence>
<dbReference type="EMBL" id="LODT01000025">
    <property type="protein sequence ID" value="KYQ93899.1"/>
    <property type="molecule type" value="Genomic_DNA"/>
</dbReference>
<comment type="similarity">
    <text evidence="1">Belongs to the beta-lactamase family.</text>
</comment>
<dbReference type="PANTHER" id="PTHR22935:SF95">
    <property type="entry name" value="BETA-LACTAMASE-LIKE 1-RELATED"/>
    <property type="match status" value="1"/>
</dbReference>
<dbReference type="InParanoid" id="A0A151ZJ28"/>
<dbReference type="Gene3D" id="3.40.710.10">
    <property type="entry name" value="DD-peptidase/beta-lactamase superfamily"/>
    <property type="match status" value="1"/>
</dbReference>
<organism evidence="3 4">
    <name type="scientific">Tieghemostelium lacteum</name>
    <name type="common">Slime mold</name>
    <name type="synonym">Dictyostelium lacteum</name>
    <dbReference type="NCBI Taxonomy" id="361077"/>
    <lineage>
        <taxon>Eukaryota</taxon>
        <taxon>Amoebozoa</taxon>
        <taxon>Evosea</taxon>
        <taxon>Eumycetozoa</taxon>
        <taxon>Dictyostelia</taxon>
        <taxon>Dictyosteliales</taxon>
        <taxon>Raperosteliaceae</taxon>
        <taxon>Tieghemostelium</taxon>
    </lineage>
</organism>
<gene>
    <name evidence="3" type="ORF">DLAC_05301</name>
</gene>
<keyword evidence="4" id="KW-1185">Reference proteome</keyword>
<evidence type="ECO:0000313" key="4">
    <source>
        <dbReference type="Proteomes" id="UP000076078"/>
    </source>
</evidence>
<dbReference type="InterPro" id="IPR001466">
    <property type="entry name" value="Beta-lactam-related"/>
</dbReference>
<accession>A0A151ZJ28</accession>
<dbReference type="PANTHER" id="PTHR22935">
    <property type="entry name" value="PENICILLIN-BINDING PROTEIN"/>
    <property type="match status" value="1"/>
</dbReference>
<dbReference type="InterPro" id="IPR012338">
    <property type="entry name" value="Beta-lactam/transpept-like"/>
</dbReference>
<feature type="domain" description="Beta-lactamase-related" evidence="2">
    <location>
        <begin position="5"/>
        <end position="317"/>
    </location>
</feature>
<dbReference type="AlphaFoldDB" id="A0A151ZJ28"/>
<dbReference type="InterPro" id="IPR051478">
    <property type="entry name" value="Beta-lactamase-like_AB/R"/>
</dbReference>
<dbReference type="STRING" id="361077.A0A151ZJ28"/>
<name>A0A151ZJ28_TIELA</name>
<reference evidence="3 4" key="1">
    <citation type="submission" date="2015-12" db="EMBL/GenBank/DDBJ databases">
        <title>Dictyostelia acquired genes for synthesis and detection of signals that induce cell-type specialization by lateral gene transfer from prokaryotes.</title>
        <authorList>
            <person name="Gloeckner G."/>
            <person name="Schaap P."/>
        </authorList>
    </citation>
    <scope>NUCLEOTIDE SEQUENCE [LARGE SCALE GENOMIC DNA]</scope>
    <source>
        <strain evidence="3 4">TK</strain>
    </source>
</reference>
<evidence type="ECO:0000256" key="1">
    <source>
        <dbReference type="ARBA" id="ARBA00038473"/>
    </source>
</evidence>
<dbReference type="OMA" id="MMYQLRD"/>
<dbReference type="Pfam" id="PF00144">
    <property type="entry name" value="Beta-lactamase"/>
    <property type="match status" value="1"/>
</dbReference>
<dbReference type="SUPFAM" id="SSF56601">
    <property type="entry name" value="beta-lactamase/transpeptidase-like"/>
    <property type="match status" value="1"/>
</dbReference>
<proteinExistence type="inferred from homology"/>
<protein>
    <submittedName>
        <fullName evidence="3">Beta-lactamase family protein</fullName>
    </submittedName>
</protein>
<evidence type="ECO:0000313" key="3">
    <source>
        <dbReference type="EMBL" id="KYQ93899.1"/>
    </source>
</evidence>